<keyword evidence="4" id="KW-1185">Reference proteome</keyword>
<evidence type="ECO:0000256" key="1">
    <source>
        <dbReference type="SAM" id="Phobius"/>
    </source>
</evidence>
<name>A0A517SEY6_9PLAN</name>
<evidence type="ECO:0000259" key="2">
    <source>
        <dbReference type="Pfam" id="PF07811"/>
    </source>
</evidence>
<keyword evidence="1" id="KW-0472">Membrane</keyword>
<feature type="transmembrane region" description="Helical" evidence="1">
    <location>
        <begin position="61"/>
        <end position="81"/>
    </location>
</feature>
<evidence type="ECO:0000313" key="3">
    <source>
        <dbReference type="EMBL" id="QDT54694.1"/>
    </source>
</evidence>
<gene>
    <name evidence="3" type="ORF">Pan44_27290</name>
</gene>
<accession>A0A517SEY6</accession>
<proteinExistence type="predicted"/>
<dbReference type="Pfam" id="PF07811">
    <property type="entry name" value="TadE"/>
    <property type="match status" value="1"/>
</dbReference>
<feature type="transmembrane region" description="Helical" evidence="1">
    <location>
        <begin position="6"/>
        <end position="28"/>
    </location>
</feature>
<sequence>MNSVSFAQACLPLFIAIAACGLLAAVLIRATFSRETRWPAAIHSPGAIRTSFRFHRDTRGAVQSLAFVLTLPLLILILLFIVQLSQLLIGVVTVQYAAFAAARAASVWIPAVTIDSSIIPSGRSTNANVLPAAAAVGSELVWNSQAADSLGSRKTREIWSAAALACVSISPSRTTASATTSSLAPSTAGALTAVVRAIDSNASANGRLPQRLSNKTNYSFANTTVALRFDDRSSIPFAGEIHTYNPVGHPTIPNAPAEVGWQDPVEVTVRHKFALLPGPGRWLAAGIANGDGRIVLEDGVYKTTLSATATMTIEGLQSLRPRTHAP</sequence>
<keyword evidence="1" id="KW-0812">Transmembrane</keyword>
<evidence type="ECO:0000313" key="4">
    <source>
        <dbReference type="Proteomes" id="UP000315700"/>
    </source>
</evidence>
<dbReference type="AlphaFoldDB" id="A0A517SEY6"/>
<protein>
    <recommendedName>
        <fullName evidence="2">TadE-like domain-containing protein</fullName>
    </recommendedName>
</protein>
<feature type="domain" description="TadE-like" evidence="2">
    <location>
        <begin position="67"/>
        <end position="103"/>
    </location>
</feature>
<keyword evidence="1" id="KW-1133">Transmembrane helix</keyword>
<dbReference type="EMBL" id="CP036271">
    <property type="protein sequence ID" value="QDT54694.1"/>
    <property type="molecule type" value="Genomic_DNA"/>
</dbReference>
<dbReference type="InParanoid" id="A0A517SEY6"/>
<dbReference type="KEGG" id="ccos:Pan44_27290"/>
<dbReference type="RefSeq" id="WP_197454063.1">
    <property type="nucleotide sequence ID" value="NZ_CP036271.1"/>
</dbReference>
<organism evidence="3 4">
    <name type="scientific">Caulifigura coniformis</name>
    <dbReference type="NCBI Taxonomy" id="2527983"/>
    <lineage>
        <taxon>Bacteria</taxon>
        <taxon>Pseudomonadati</taxon>
        <taxon>Planctomycetota</taxon>
        <taxon>Planctomycetia</taxon>
        <taxon>Planctomycetales</taxon>
        <taxon>Planctomycetaceae</taxon>
        <taxon>Caulifigura</taxon>
    </lineage>
</organism>
<dbReference type="Proteomes" id="UP000315700">
    <property type="component" value="Chromosome"/>
</dbReference>
<reference evidence="3 4" key="1">
    <citation type="submission" date="2019-02" db="EMBL/GenBank/DDBJ databases">
        <title>Deep-cultivation of Planctomycetes and their phenomic and genomic characterization uncovers novel biology.</title>
        <authorList>
            <person name="Wiegand S."/>
            <person name="Jogler M."/>
            <person name="Boedeker C."/>
            <person name="Pinto D."/>
            <person name="Vollmers J."/>
            <person name="Rivas-Marin E."/>
            <person name="Kohn T."/>
            <person name="Peeters S.H."/>
            <person name="Heuer A."/>
            <person name="Rast P."/>
            <person name="Oberbeckmann S."/>
            <person name="Bunk B."/>
            <person name="Jeske O."/>
            <person name="Meyerdierks A."/>
            <person name="Storesund J.E."/>
            <person name="Kallscheuer N."/>
            <person name="Luecker S."/>
            <person name="Lage O.M."/>
            <person name="Pohl T."/>
            <person name="Merkel B.J."/>
            <person name="Hornburger P."/>
            <person name="Mueller R.-W."/>
            <person name="Bruemmer F."/>
            <person name="Labrenz M."/>
            <person name="Spormann A.M."/>
            <person name="Op den Camp H."/>
            <person name="Overmann J."/>
            <person name="Amann R."/>
            <person name="Jetten M.S.M."/>
            <person name="Mascher T."/>
            <person name="Medema M.H."/>
            <person name="Devos D.P."/>
            <person name="Kaster A.-K."/>
            <person name="Ovreas L."/>
            <person name="Rohde M."/>
            <person name="Galperin M.Y."/>
            <person name="Jogler C."/>
        </authorList>
    </citation>
    <scope>NUCLEOTIDE SEQUENCE [LARGE SCALE GENOMIC DNA]</scope>
    <source>
        <strain evidence="3 4">Pan44</strain>
    </source>
</reference>
<dbReference type="InterPro" id="IPR012495">
    <property type="entry name" value="TadE-like_dom"/>
</dbReference>